<proteinExistence type="predicted"/>
<reference evidence="2" key="1">
    <citation type="journal article" date="2015" name="Nature">
        <title>Complex archaea that bridge the gap between prokaryotes and eukaryotes.</title>
        <authorList>
            <person name="Spang A."/>
            <person name="Saw J.H."/>
            <person name="Jorgensen S.L."/>
            <person name="Zaremba-Niedzwiedzka K."/>
            <person name="Martijn J."/>
            <person name="Lind A.E."/>
            <person name="van Eijk R."/>
            <person name="Schleper C."/>
            <person name="Guy L."/>
            <person name="Ettema T.J."/>
        </authorList>
    </citation>
    <scope>NUCLEOTIDE SEQUENCE</scope>
</reference>
<gene>
    <name evidence="2" type="ORF">LCGC14_1708770</name>
</gene>
<accession>A0A0F9HFE5</accession>
<dbReference type="InterPro" id="IPR054468">
    <property type="entry name" value="NrSPol-like_HBD"/>
</dbReference>
<name>A0A0F9HFE5_9ZZZZ</name>
<dbReference type="EMBL" id="LAZR01015210">
    <property type="protein sequence ID" value="KKM14181.1"/>
    <property type="molecule type" value="Genomic_DNA"/>
</dbReference>
<protein>
    <recommendedName>
        <fullName evidence="1">NrS-1 polymerase-like HBD domain-containing protein</fullName>
    </recommendedName>
</protein>
<sequence length="72" mass="8310">GDTSVCHDDHSRAVIMLANQLAIVTGLDAVRVKRLLYQTGLVNEKWEEKRGNSTWIEYQIHDAIRYVSGRRR</sequence>
<feature type="non-terminal residue" evidence="2">
    <location>
        <position position="1"/>
    </location>
</feature>
<evidence type="ECO:0000313" key="2">
    <source>
        <dbReference type="EMBL" id="KKM14181.1"/>
    </source>
</evidence>
<dbReference type="Pfam" id="PF22763">
    <property type="entry name" value="NrS1-1_pol-like_HBD"/>
    <property type="match status" value="1"/>
</dbReference>
<feature type="domain" description="NrS-1 polymerase-like HBD" evidence="1">
    <location>
        <begin position="10"/>
        <end position="67"/>
    </location>
</feature>
<evidence type="ECO:0000259" key="1">
    <source>
        <dbReference type="Pfam" id="PF22763"/>
    </source>
</evidence>
<organism evidence="2">
    <name type="scientific">marine sediment metagenome</name>
    <dbReference type="NCBI Taxonomy" id="412755"/>
    <lineage>
        <taxon>unclassified sequences</taxon>
        <taxon>metagenomes</taxon>
        <taxon>ecological metagenomes</taxon>
    </lineage>
</organism>
<dbReference type="AlphaFoldDB" id="A0A0F9HFE5"/>
<comment type="caution">
    <text evidence="2">The sequence shown here is derived from an EMBL/GenBank/DDBJ whole genome shotgun (WGS) entry which is preliminary data.</text>
</comment>